<dbReference type="OrthoDB" id="3133596at2759"/>
<organism evidence="2 3">
    <name type="scientific">Panaeolus cyanescens</name>
    <dbReference type="NCBI Taxonomy" id="181874"/>
    <lineage>
        <taxon>Eukaryota</taxon>
        <taxon>Fungi</taxon>
        <taxon>Dikarya</taxon>
        <taxon>Basidiomycota</taxon>
        <taxon>Agaricomycotina</taxon>
        <taxon>Agaricomycetes</taxon>
        <taxon>Agaricomycetidae</taxon>
        <taxon>Agaricales</taxon>
        <taxon>Agaricineae</taxon>
        <taxon>Galeropsidaceae</taxon>
        <taxon>Panaeolus</taxon>
    </lineage>
</organism>
<dbReference type="STRING" id="181874.A0A409YFS7"/>
<dbReference type="EMBL" id="NHTK01001210">
    <property type="protein sequence ID" value="PPR01851.1"/>
    <property type="molecule type" value="Genomic_DNA"/>
</dbReference>
<evidence type="ECO:0008006" key="4">
    <source>
        <dbReference type="Google" id="ProtNLM"/>
    </source>
</evidence>
<feature type="compositionally biased region" description="Low complexity" evidence="1">
    <location>
        <begin position="273"/>
        <end position="283"/>
    </location>
</feature>
<feature type="compositionally biased region" description="Pro residues" evidence="1">
    <location>
        <begin position="361"/>
        <end position="370"/>
    </location>
</feature>
<name>A0A409YFS7_9AGAR</name>
<feature type="region of interest" description="Disordered" evidence="1">
    <location>
        <begin position="237"/>
        <end position="317"/>
    </location>
</feature>
<dbReference type="Proteomes" id="UP000284842">
    <property type="component" value="Unassembled WGS sequence"/>
</dbReference>
<proteinExistence type="predicted"/>
<feature type="compositionally biased region" description="Low complexity" evidence="1">
    <location>
        <begin position="297"/>
        <end position="306"/>
    </location>
</feature>
<feature type="compositionally biased region" description="Basic residues" evidence="1">
    <location>
        <begin position="371"/>
        <end position="388"/>
    </location>
</feature>
<gene>
    <name evidence="2" type="ORF">CVT24_001739</name>
</gene>
<dbReference type="InParanoid" id="A0A409YFS7"/>
<accession>A0A409YFS7</accession>
<evidence type="ECO:0000313" key="3">
    <source>
        <dbReference type="Proteomes" id="UP000284842"/>
    </source>
</evidence>
<dbReference type="AlphaFoldDB" id="A0A409YFS7"/>
<sequence length="388" mass="44430">MMALINSTNNAAIKRAKHEDPNEGRCLIENSSQTGAIVMTYMFNRDLAIGNSFLMDSLEWFWRMRRGTLNLDSRRNIFFSSVDASMHALFQDKKWGLLPTEEDVFHFYDKERLGIKRRNRFVDLEGGSFTYTLLPLQDMEDIYITRQSGPENDGRVSIHDFPFPHFPAIRTHIHPRFVILHLGATLYQLTPAERRALLDRYPYLWNVQQLYIVWTGGIPHGALDDTSYVLPLSAINDPVGSEPTPQDLDDDGERTPLHRNIPISEYERYRPPSSASSSSSATSDDMEVDEEEEAEEQPPQATPPVESANSSVMGVRGSQTDEWIRPLTLVEVRRQQGCKDLRSVRWTADRVAGWAKRCRSPTPPASPTKPPLRRSTRIRKKPKRFLNC</sequence>
<feature type="region of interest" description="Disordered" evidence="1">
    <location>
        <begin position="355"/>
        <end position="388"/>
    </location>
</feature>
<reference evidence="2 3" key="1">
    <citation type="journal article" date="2018" name="Evol. Lett.">
        <title>Horizontal gene cluster transfer increased hallucinogenic mushroom diversity.</title>
        <authorList>
            <person name="Reynolds H.T."/>
            <person name="Vijayakumar V."/>
            <person name="Gluck-Thaler E."/>
            <person name="Korotkin H.B."/>
            <person name="Matheny P.B."/>
            <person name="Slot J.C."/>
        </authorList>
    </citation>
    <scope>NUCLEOTIDE SEQUENCE [LARGE SCALE GENOMIC DNA]</scope>
    <source>
        <strain evidence="2 3">2629</strain>
    </source>
</reference>
<keyword evidence="3" id="KW-1185">Reference proteome</keyword>
<evidence type="ECO:0000256" key="1">
    <source>
        <dbReference type="SAM" id="MobiDB-lite"/>
    </source>
</evidence>
<feature type="compositionally biased region" description="Acidic residues" evidence="1">
    <location>
        <begin position="284"/>
        <end position="296"/>
    </location>
</feature>
<feature type="compositionally biased region" description="Polar residues" evidence="1">
    <location>
        <begin position="307"/>
        <end position="317"/>
    </location>
</feature>
<comment type="caution">
    <text evidence="2">The sequence shown here is derived from an EMBL/GenBank/DDBJ whole genome shotgun (WGS) entry which is preliminary data.</text>
</comment>
<protein>
    <recommendedName>
        <fullName evidence="4">HNH nuclease domain-containing protein</fullName>
    </recommendedName>
</protein>
<evidence type="ECO:0000313" key="2">
    <source>
        <dbReference type="EMBL" id="PPR01851.1"/>
    </source>
</evidence>